<sequence>MSWPSCREAVEAISTQCLKDKPWEPALGQVLNANFNHHHDYPTTIPVTKDRTLQGTITHLTTIVDNVLLPSRHRTRPLAYVLRALFSIAMDAIGQIHRTGSVVCPHPRQPVCPGSASLAQAKEVTAGDADAIESVGGFQVKKRRRNLKSAPKPTAQDEGLAEQLTNHTKMLGILLKARNAVEEWDPKDKVGDRVPDDYEPRLPIALEKGPSLQVVKRRRTASLALQQQWHTSEIPLPSRPAKTMFK</sequence>
<proteinExistence type="predicted"/>
<evidence type="ECO:0000313" key="2">
    <source>
        <dbReference type="Proteomes" id="UP001144978"/>
    </source>
</evidence>
<accession>A0ACC1Q2G6</accession>
<comment type="caution">
    <text evidence="1">The sequence shown here is derived from an EMBL/GenBank/DDBJ whole genome shotgun (WGS) entry which is preliminary data.</text>
</comment>
<dbReference type="Proteomes" id="UP001144978">
    <property type="component" value="Unassembled WGS sequence"/>
</dbReference>
<reference evidence="1" key="1">
    <citation type="submission" date="2022-08" db="EMBL/GenBank/DDBJ databases">
        <title>Genome Sequence of Pycnoporus sanguineus.</title>
        <authorList>
            <person name="Buettner E."/>
        </authorList>
    </citation>
    <scope>NUCLEOTIDE SEQUENCE</scope>
    <source>
        <strain evidence="1">CG-C14</strain>
    </source>
</reference>
<keyword evidence="2" id="KW-1185">Reference proteome</keyword>
<name>A0ACC1Q2G6_9APHY</name>
<evidence type="ECO:0000313" key="1">
    <source>
        <dbReference type="EMBL" id="KAJ3006004.1"/>
    </source>
</evidence>
<gene>
    <name evidence="1" type="ORF">NUW54_g4095</name>
</gene>
<organism evidence="1 2">
    <name type="scientific">Trametes sanguinea</name>
    <dbReference type="NCBI Taxonomy" id="158606"/>
    <lineage>
        <taxon>Eukaryota</taxon>
        <taxon>Fungi</taxon>
        <taxon>Dikarya</taxon>
        <taxon>Basidiomycota</taxon>
        <taxon>Agaricomycotina</taxon>
        <taxon>Agaricomycetes</taxon>
        <taxon>Polyporales</taxon>
        <taxon>Polyporaceae</taxon>
        <taxon>Trametes</taxon>
    </lineage>
</organism>
<protein>
    <submittedName>
        <fullName evidence="1">Uncharacterized protein</fullName>
    </submittedName>
</protein>
<dbReference type="EMBL" id="JANSHE010000907">
    <property type="protein sequence ID" value="KAJ3006004.1"/>
    <property type="molecule type" value="Genomic_DNA"/>
</dbReference>